<dbReference type="OrthoDB" id="9797252at2"/>
<name>A0A376CQ17_9CORY</name>
<dbReference type="Proteomes" id="UP000254467">
    <property type="component" value="Unassembled WGS sequence"/>
</dbReference>
<dbReference type="InterPro" id="IPR029063">
    <property type="entry name" value="SAM-dependent_MTases_sf"/>
</dbReference>
<dbReference type="Gene3D" id="3.40.50.150">
    <property type="entry name" value="Vaccinia Virus protein VP39"/>
    <property type="match status" value="1"/>
</dbReference>
<dbReference type="STRING" id="35756.GCA_001044155_00048"/>
<evidence type="ECO:0000256" key="3">
    <source>
        <dbReference type="ARBA" id="ARBA00022679"/>
    </source>
</evidence>
<dbReference type="GO" id="GO:0032259">
    <property type="term" value="P:methylation"/>
    <property type="evidence" value="ECO:0007669"/>
    <property type="project" value="UniProtKB-KW"/>
</dbReference>
<dbReference type="CDD" id="cd02440">
    <property type="entry name" value="AdoMet_MTases"/>
    <property type="match status" value="1"/>
</dbReference>
<keyword evidence="7" id="KW-1185">Reference proteome</keyword>
<comment type="similarity">
    <text evidence="1">Belongs to the methyltransferase superfamily.</text>
</comment>
<evidence type="ECO:0000313" key="6">
    <source>
        <dbReference type="EMBL" id="STC70395.1"/>
    </source>
</evidence>
<dbReference type="SUPFAM" id="SSF53335">
    <property type="entry name" value="S-adenosyl-L-methionine-dependent methyltransferases"/>
    <property type="match status" value="1"/>
</dbReference>
<feature type="region of interest" description="Disordered" evidence="4">
    <location>
        <begin position="1"/>
        <end position="22"/>
    </location>
</feature>
<keyword evidence="3 6" id="KW-0808">Transferase</keyword>
<protein>
    <submittedName>
        <fullName evidence="6">Methyltransferase</fullName>
    </submittedName>
</protein>
<feature type="domain" description="Methyltransferase type 11" evidence="5">
    <location>
        <begin position="59"/>
        <end position="150"/>
    </location>
</feature>
<evidence type="ECO:0000313" key="7">
    <source>
        <dbReference type="Proteomes" id="UP000254467"/>
    </source>
</evidence>
<dbReference type="PANTHER" id="PTHR44942">
    <property type="entry name" value="METHYLTRANSF_11 DOMAIN-CONTAINING PROTEIN"/>
    <property type="match status" value="1"/>
</dbReference>
<dbReference type="InterPro" id="IPR013216">
    <property type="entry name" value="Methyltransf_11"/>
</dbReference>
<dbReference type="RefSeq" id="WP_018581863.1">
    <property type="nucleotide sequence ID" value="NZ_LDYD01000010.1"/>
</dbReference>
<dbReference type="GO" id="GO:0008757">
    <property type="term" value="F:S-adenosylmethionine-dependent methyltransferase activity"/>
    <property type="evidence" value="ECO:0007669"/>
    <property type="project" value="InterPro"/>
</dbReference>
<proteinExistence type="inferred from homology"/>
<sequence length="260" mass="29185">MTPAPSRVPSQKDAPSFRNDAHRRSSAAAFARGADIYDDVRPSYPAEVLSLIDDCPVVLDSGCGTGKLTRLLADAPGHTVLACDPSADMTRVCATQLPDVPVWRAAAEATALADDTLDAITCAQTWHWVDTTAASAEADRVIRAGGKLVLLWNTLDTSHPWVLRLARIMRSGDIQREGFYPEVAPPWRLDNELRTTWVQHLTTDQVYALSQTRSSWLRSNEKTRERMRNNLHWYLFERLELQPGELVPIPYRLDAFVYTR</sequence>
<evidence type="ECO:0000256" key="4">
    <source>
        <dbReference type="SAM" id="MobiDB-lite"/>
    </source>
</evidence>
<gene>
    <name evidence="6" type="ORF">NCTC11862_02212</name>
</gene>
<accession>A0A376CQ17</accession>
<evidence type="ECO:0000256" key="1">
    <source>
        <dbReference type="ARBA" id="ARBA00008361"/>
    </source>
</evidence>
<dbReference type="PANTHER" id="PTHR44942:SF4">
    <property type="entry name" value="METHYLTRANSFERASE TYPE 11 DOMAIN-CONTAINING PROTEIN"/>
    <property type="match status" value="1"/>
</dbReference>
<dbReference type="AlphaFoldDB" id="A0A376CQ17"/>
<dbReference type="Pfam" id="PF08241">
    <property type="entry name" value="Methyltransf_11"/>
    <property type="match status" value="1"/>
</dbReference>
<keyword evidence="2 6" id="KW-0489">Methyltransferase</keyword>
<evidence type="ECO:0000259" key="5">
    <source>
        <dbReference type="Pfam" id="PF08241"/>
    </source>
</evidence>
<dbReference type="EMBL" id="UFXQ01000001">
    <property type="protein sequence ID" value="STC70395.1"/>
    <property type="molecule type" value="Genomic_DNA"/>
</dbReference>
<reference evidence="6 7" key="1">
    <citation type="submission" date="2018-06" db="EMBL/GenBank/DDBJ databases">
        <authorList>
            <consortium name="Pathogen Informatics"/>
            <person name="Doyle S."/>
        </authorList>
    </citation>
    <scope>NUCLEOTIDE SEQUENCE [LARGE SCALE GENOMIC DNA]</scope>
    <source>
        <strain evidence="6 7">NCTC11862</strain>
    </source>
</reference>
<evidence type="ECO:0000256" key="2">
    <source>
        <dbReference type="ARBA" id="ARBA00022603"/>
    </source>
</evidence>
<dbReference type="InterPro" id="IPR051052">
    <property type="entry name" value="Diverse_substrate_MTase"/>
</dbReference>
<organism evidence="6 7">
    <name type="scientific">Corynebacterium pilosum</name>
    <dbReference type="NCBI Taxonomy" id="35756"/>
    <lineage>
        <taxon>Bacteria</taxon>
        <taxon>Bacillati</taxon>
        <taxon>Actinomycetota</taxon>
        <taxon>Actinomycetes</taxon>
        <taxon>Mycobacteriales</taxon>
        <taxon>Corynebacteriaceae</taxon>
        <taxon>Corynebacterium</taxon>
    </lineage>
</organism>